<dbReference type="Proteomes" id="UP000176005">
    <property type="component" value="Unassembled WGS sequence"/>
</dbReference>
<keyword evidence="5" id="KW-1185">Reference proteome</keyword>
<dbReference type="SUPFAM" id="SSF47336">
    <property type="entry name" value="ACP-like"/>
    <property type="match status" value="1"/>
</dbReference>
<dbReference type="GO" id="GO:0031177">
    <property type="term" value="F:phosphopantetheine binding"/>
    <property type="evidence" value="ECO:0007669"/>
    <property type="project" value="InterPro"/>
</dbReference>
<dbReference type="Pfam" id="PF00550">
    <property type="entry name" value="PP-binding"/>
    <property type="match status" value="1"/>
</dbReference>
<evidence type="ECO:0000256" key="2">
    <source>
        <dbReference type="ARBA" id="ARBA00022553"/>
    </source>
</evidence>
<comment type="caution">
    <text evidence="4">The sequence shown here is derived from an EMBL/GenBank/DDBJ whole genome shotgun (WGS) entry which is preliminary data.</text>
</comment>
<dbReference type="EMBL" id="LJGW01000029">
    <property type="protein sequence ID" value="OEV13986.1"/>
    <property type="molecule type" value="Genomic_DNA"/>
</dbReference>
<organism evidence="4 5">
    <name type="scientific">Streptomyces nanshensis</name>
    <dbReference type="NCBI Taxonomy" id="518642"/>
    <lineage>
        <taxon>Bacteria</taxon>
        <taxon>Bacillati</taxon>
        <taxon>Actinomycetota</taxon>
        <taxon>Actinomycetes</taxon>
        <taxon>Kitasatosporales</taxon>
        <taxon>Streptomycetaceae</taxon>
        <taxon>Streptomyces</taxon>
    </lineage>
</organism>
<dbReference type="Gene3D" id="1.10.1200.10">
    <property type="entry name" value="ACP-like"/>
    <property type="match status" value="1"/>
</dbReference>
<protein>
    <recommendedName>
        <fullName evidence="3">Carrier domain-containing protein</fullName>
    </recommendedName>
</protein>
<reference evidence="4 5" key="1">
    <citation type="journal article" date="2016" name="Front. Microbiol.">
        <title>Comparative Genomics Analysis of Streptomyces Species Reveals Their Adaptation to the Marine Environment and Their Diversity at the Genomic Level.</title>
        <authorList>
            <person name="Tian X."/>
            <person name="Zhang Z."/>
            <person name="Yang T."/>
            <person name="Chen M."/>
            <person name="Li J."/>
            <person name="Chen F."/>
            <person name="Yang J."/>
            <person name="Li W."/>
            <person name="Zhang B."/>
            <person name="Zhang Z."/>
            <person name="Wu J."/>
            <person name="Zhang C."/>
            <person name="Long L."/>
            <person name="Xiao J."/>
        </authorList>
    </citation>
    <scope>NUCLEOTIDE SEQUENCE [LARGE SCALE GENOMIC DNA]</scope>
    <source>
        <strain evidence="4 5">SCSIO 10429</strain>
    </source>
</reference>
<dbReference type="PROSITE" id="PS50075">
    <property type="entry name" value="CARRIER"/>
    <property type="match status" value="1"/>
</dbReference>
<feature type="domain" description="Carrier" evidence="3">
    <location>
        <begin position="1"/>
        <end position="69"/>
    </location>
</feature>
<sequence length="156" mass="16845">MRRLFRPTVHSGPAAISVDKTFRDQGFDSLTAVELRNRLVRAAGMPLPSGVVFDHPTPRGVADYLTARLVSAVASGNGEARTASSVLGELQRFESSLWSVSEGDPEYKAVQERLDEIVARLRKGAPSTSGPSEADIEAASVDRLLDIIDDELLDLP</sequence>
<gene>
    <name evidence="4" type="ORF">AN218_01165</name>
</gene>
<dbReference type="GO" id="GO:0017000">
    <property type="term" value="P:antibiotic biosynthetic process"/>
    <property type="evidence" value="ECO:0007669"/>
    <property type="project" value="UniProtKB-ARBA"/>
</dbReference>
<dbReference type="InterPro" id="IPR020806">
    <property type="entry name" value="PKS_PP-bd"/>
</dbReference>
<proteinExistence type="predicted"/>
<accession>A0A1E7LCR1</accession>
<dbReference type="AlphaFoldDB" id="A0A1E7LCR1"/>
<dbReference type="SMART" id="SM00823">
    <property type="entry name" value="PKS_PP"/>
    <property type="match status" value="1"/>
</dbReference>
<dbReference type="InterPro" id="IPR009081">
    <property type="entry name" value="PP-bd_ACP"/>
</dbReference>
<dbReference type="InterPro" id="IPR036736">
    <property type="entry name" value="ACP-like_sf"/>
</dbReference>
<evidence type="ECO:0000256" key="1">
    <source>
        <dbReference type="ARBA" id="ARBA00022450"/>
    </source>
</evidence>
<dbReference type="RefSeq" id="WP_079131709.1">
    <property type="nucleotide sequence ID" value="NZ_LJGW01000029.1"/>
</dbReference>
<evidence type="ECO:0000259" key="3">
    <source>
        <dbReference type="PROSITE" id="PS50075"/>
    </source>
</evidence>
<name>A0A1E7LCR1_9ACTN</name>
<evidence type="ECO:0000313" key="4">
    <source>
        <dbReference type="EMBL" id="OEV13986.1"/>
    </source>
</evidence>
<keyword evidence="2" id="KW-0597">Phosphoprotein</keyword>
<keyword evidence="1" id="KW-0596">Phosphopantetheine</keyword>
<evidence type="ECO:0000313" key="5">
    <source>
        <dbReference type="Proteomes" id="UP000176005"/>
    </source>
</evidence>